<dbReference type="InterPro" id="IPR008207">
    <property type="entry name" value="Sig_transdc_His_kin_Hpt_dom"/>
</dbReference>
<dbReference type="InterPro" id="IPR036097">
    <property type="entry name" value="HisK_dim/P_sf"/>
</dbReference>
<proteinExistence type="predicted"/>
<dbReference type="InterPro" id="IPR036890">
    <property type="entry name" value="HATPase_C_sf"/>
</dbReference>
<evidence type="ECO:0000256" key="12">
    <source>
        <dbReference type="ARBA" id="ARBA00023136"/>
    </source>
</evidence>
<keyword evidence="6 14" id="KW-0597">Phosphoprotein</keyword>
<dbReference type="CDD" id="cd16922">
    <property type="entry name" value="HATPase_EvgS-ArcB-TorS-like"/>
    <property type="match status" value="1"/>
</dbReference>
<dbReference type="InterPro" id="IPR003661">
    <property type="entry name" value="HisK_dim/P_dom"/>
</dbReference>
<dbReference type="Pfam" id="PF02518">
    <property type="entry name" value="HATPase_c"/>
    <property type="match status" value="1"/>
</dbReference>
<feature type="transmembrane region" description="Helical" evidence="15">
    <location>
        <begin position="274"/>
        <end position="294"/>
    </location>
</feature>
<dbReference type="PROSITE" id="PS50109">
    <property type="entry name" value="HIS_KIN"/>
    <property type="match status" value="1"/>
</dbReference>
<keyword evidence="9 19" id="KW-0418">Kinase</keyword>
<feature type="domain" description="Histidine kinase" evidence="16">
    <location>
        <begin position="327"/>
        <end position="549"/>
    </location>
</feature>
<dbReference type="FunFam" id="3.30.565.10:FF:000010">
    <property type="entry name" value="Sensor histidine kinase RcsC"/>
    <property type="match status" value="1"/>
</dbReference>
<evidence type="ECO:0000256" key="4">
    <source>
        <dbReference type="ARBA" id="ARBA00022475"/>
    </source>
</evidence>
<evidence type="ECO:0000259" key="18">
    <source>
        <dbReference type="PROSITE" id="PS50894"/>
    </source>
</evidence>
<dbReference type="Gene3D" id="3.40.50.2300">
    <property type="match status" value="1"/>
</dbReference>
<comment type="subcellular location">
    <subcellularLocation>
        <location evidence="2">Cell inner membrane</location>
        <topology evidence="2">Multi-pass membrane protein</topology>
    </subcellularLocation>
</comment>
<comment type="catalytic activity">
    <reaction evidence="1">
        <text>ATP + protein L-histidine = ADP + protein N-phospho-L-histidine.</text>
        <dbReference type="EC" id="2.7.13.3"/>
    </reaction>
</comment>
<dbReference type="Pfam" id="PF00512">
    <property type="entry name" value="HisKA"/>
    <property type="match status" value="1"/>
</dbReference>
<evidence type="ECO:0000256" key="14">
    <source>
        <dbReference type="PROSITE-ProRule" id="PRU00169"/>
    </source>
</evidence>
<dbReference type="CDD" id="cd17546">
    <property type="entry name" value="REC_hyHK_CKI1_RcsC-like"/>
    <property type="match status" value="1"/>
</dbReference>
<dbReference type="SMART" id="SM00448">
    <property type="entry name" value="REC"/>
    <property type="match status" value="1"/>
</dbReference>
<dbReference type="SUPFAM" id="SSF55874">
    <property type="entry name" value="ATPase domain of HSP90 chaperone/DNA topoisomerase II/histidine kinase"/>
    <property type="match status" value="1"/>
</dbReference>
<dbReference type="SUPFAM" id="SSF47226">
    <property type="entry name" value="Histidine-containing phosphotransfer domain, HPT domain"/>
    <property type="match status" value="1"/>
</dbReference>
<dbReference type="PRINTS" id="PR00344">
    <property type="entry name" value="BCTRLSENSOR"/>
</dbReference>
<dbReference type="PANTHER" id="PTHR43047">
    <property type="entry name" value="TWO-COMPONENT HISTIDINE PROTEIN KINASE"/>
    <property type="match status" value="1"/>
</dbReference>
<evidence type="ECO:0000256" key="1">
    <source>
        <dbReference type="ARBA" id="ARBA00000085"/>
    </source>
</evidence>
<feature type="modified residue" description="4-aspartylphosphate" evidence="14">
    <location>
        <position position="623"/>
    </location>
</feature>
<evidence type="ECO:0000256" key="9">
    <source>
        <dbReference type="ARBA" id="ARBA00022777"/>
    </source>
</evidence>
<dbReference type="RefSeq" id="WP_116694250.1">
    <property type="nucleotide sequence ID" value="NZ_QEHR01000004.1"/>
</dbReference>
<keyword evidence="20" id="KW-1185">Reference proteome</keyword>
<evidence type="ECO:0000256" key="10">
    <source>
        <dbReference type="ARBA" id="ARBA00022840"/>
    </source>
</evidence>
<dbReference type="InterPro" id="IPR011006">
    <property type="entry name" value="CheY-like_superfamily"/>
</dbReference>
<keyword evidence="11 15" id="KW-1133">Transmembrane helix</keyword>
<evidence type="ECO:0000256" key="5">
    <source>
        <dbReference type="ARBA" id="ARBA00022519"/>
    </source>
</evidence>
<dbReference type="SUPFAM" id="SSF47384">
    <property type="entry name" value="Homodimeric domain of signal transducing histidine kinase"/>
    <property type="match status" value="1"/>
</dbReference>
<keyword evidence="5" id="KW-0997">Cell inner membrane</keyword>
<evidence type="ECO:0000256" key="7">
    <source>
        <dbReference type="ARBA" id="ARBA00022679"/>
    </source>
</evidence>
<feature type="modified residue" description="Phosphohistidine" evidence="13">
    <location>
        <position position="764"/>
    </location>
</feature>
<dbReference type="Gene3D" id="1.20.120.160">
    <property type="entry name" value="HPT domain"/>
    <property type="match status" value="1"/>
</dbReference>
<evidence type="ECO:0000256" key="11">
    <source>
        <dbReference type="ARBA" id="ARBA00022989"/>
    </source>
</evidence>
<evidence type="ECO:0000313" key="19">
    <source>
        <dbReference type="EMBL" id="PVW15360.1"/>
    </source>
</evidence>
<dbReference type="CDD" id="cd00082">
    <property type="entry name" value="HisKA"/>
    <property type="match status" value="1"/>
</dbReference>
<dbReference type="SMART" id="SM00388">
    <property type="entry name" value="HisKA"/>
    <property type="match status" value="1"/>
</dbReference>
<keyword evidence="12 15" id="KW-0472">Membrane</keyword>
<feature type="domain" description="HPt" evidence="18">
    <location>
        <begin position="725"/>
        <end position="822"/>
    </location>
</feature>
<evidence type="ECO:0000256" key="3">
    <source>
        <dbReference type="ARBA" id="ARBA00012438"/>
    </source>
</evidence>
<evidence type="ECO:0000256" key="6">
    <source>
        <dbReference type="ARBA" id="ARBA00022553"/>
    </source>
</evidence>
<dbReference type="InterPro" id="IPR003594">
    <property type="entry name" value="HATPase_dom"/>
</dbReference>
<dbReference type="PROSITE" id="PS50110">
    <property type="entry name" value="RESPONSE_REGULATORY"/>
    <property type="match status" value="1"/>
</dbReference>
<dbReference type="SMART" id="SM00387">
    <property type="entry name" value="HATPase_c"/>
    <property type="match status" value="1"/>
</dbReference>
<evidence type="ECO:0000256" key="15">
    <source>
        <dbReference type="SAM" id="Phobius"/>
    </source>
</evidence>
<dbReference type="InterPro" id="IPR005467">
    <property type="entry name" value="His_kinase_dom"/>
</dbReference>
<evidence type="ECO:0000256" key="2">
    <source>
        <dbReference type="ARBA" id="ARBA00004429"/>
    </source>
</evidence>
<dbReference type="InterPro" id="IPR036641">
    <property type="entry name" value="HPT_dom_sf"/>
</dbReference>
<name>A0A2U0I2Z4_9FLAO</name>
<dbReference type="InterPro" id="IPR004358">
    <property type="entry name" value="Sig_transdc_His_kin-like_C"/>
</dbReference>
<sequence>MPKTKNRFTFKIILSYLVLGALAVVAGYFIYSEFEKYLNAPTEKTEEKKLFAAGSLINQVYEADSFSRLALLTQQEEDYQRYHALNDSLFKKIESIKLLTDDAYQKKQLDSVKELLSEKEKNIEQLRLLKVTNSNTTTLDDILAEFKKLDTSMGKLTLETFVENPSRLTEKERTFWNSYIELINQNNQADTTKVQARVVDSMLAQSRFLVAEVKRQNSRAQRALQEKENELIRNDLTLSSQLRRIITDFEAENTKRNNLEKAEREASVKRTVSMLQIAAAVGFVLILLFTYFILSDFFKAERFKESLKDAKQYAEDLLKSREQLIATVSHDLKTPLNTIVGYTGLMENTSLSEKQHYYVNQIHSGSQYVSKLVNDLLDFSKLEAGKLKMEAVPFSLENLLRQTAETYRDMYSEKEVELLVTLSPELQGKVFESDPLRLQQILNNLLSNAFKFTETGSIEIKARVQKQEHKTVDLTIDVIDTGIGISEEKQQLIFKEFTQAEADTAKKFGGYGLGLAISRKMAKLLGGNLTVKSKPLKGSTFTLHLLLKKSERSIPKQTKKPAVQPQPETAFKNMRAVVFDDDPAMRTMLSGLFEQMDIEIRDFEKYSTFEKGEQIGFDFVLTDIQMPTTDGFEVLKQLKKGRVKNYTGQPVIAMTGSREHSRQEYLGKGFAEVLQKPFTKEELATILQKLFPSGTSLPAEGLSTKPPKKRDDKYDLSLLRSFLETNEALNDVLQVFFKQTEKDMAKLQGLIETGTTEQVAQTAHRMLTMCRQLQATKVTAILEQLEAHGLQNGQPEENKLASLFNALKLEMAELIDGLKGNR</sequence>
<dbReference type="GO" id="GO:0000155">
    <property type="term" value="F:phosphorelay sensor kinase activity"/>
    <property type="evidence" value="ECO:0007669"/>
    <property type="project" value="InterPro"/>
</dbReference>
<dbReference type="EC" id="2.7.13.3" evidence="3"/>
<evidence type="ECO:0000259" key="17">
    <source>
        <dbReference type="PROSITE" id="PS50110"/>
    </source>
</evidence>
<reference evidence="19 20" key="1">
    <citation type="submission" date="2018-04" db="EMBL/GenBank/DDBJ databases">
        <title>Marixanthomonas spongiae HN-E44 sp. nov., isolated from a marine sponge.</title>
        <authorList>
            <person name="Luo L."/>
            <person name="Zhuang L."/>
        </authorList>
    </citation>
    <scope>NUCLEOTIDE SEQUENCE [LARGE SCALE GENOMIC DNA]</scope>
    <source>
        <strain evidence="19 20">HN-E44</strain>
    </source>
</reference>
<evidence type="ECO:0000256" key="13">
    <source>
        <dbReference type="PROSITE-ProRule" id="PRU00110"/>
    </source>
</evidence>
<comment type="caution">
    <text evidence="19">The sequence shown here is derived from an EMBL/GenBank/DDBJ whole genome shotgun (WGS) entry which is preliminary data.</text>
</comment>
<dbReference type="AlphaFoldDB" id="A0A2U0I2Z4"/>
<gene>
    <name evidence="19" type="ORF">DDV96_08150</name>
</gene>
<dbReference type="SUPFAM" id="SSF52172">
    <property type="entry name" value="CheY-like"/>
    <property type="match status" value="1"/>
</dbReference>
<dbReference type="Gene3D" id="3.30.565.10">
    <property type="entry name" value="Histidine kinase-like ATPase, C-terminal domain"/>
    <property type="match status" value="1"/>
</dbReference>
<keyword evidence="7" id="KW-0808">Transferase</keyword>
<keyword evidence="4" id="KW-1003">Cell membrane</keyword>
<organism evidence="19 20">
    <name type="scientific">Marixanthomonas spongiae</name>
    <dbReference type="NCBI Taxonomy" id="2174845"/>
    <lineage>
        <taxon>Bacteria</taxon>
        <taxon>Pseudomonadati</taxon>
        <taxon>Bacteroidota</taxon>
        <taxon>Flavobacteriia</taxon>
        <taxon>Flavobacteriales</taxon>
        <taxon>Flavobacteriaceae</taxon>
        <taxon>Marixanthomonas</taxon>
    </lineage>
</organism>
<dbReference type="PROSITE" id="PS50894">
    <property type="entry name" value="HPT"/>
    <property type="match status" value="1"/>
</dbReference>
<keyword evidence="8 15" id="KW-0812">Transmembrane</keyword>
<feature type="domain" description="Response regulatory" evidence="17">
    <location>
        <begin position="575"/>
        <end position="691"/>
    </location>
</feature>
<dbReference type="EMBL" id="QEHR01000004">
    <property type="protein sequence ID" value="PVW15360.1"/>
    <property type="molecule type" value="Genomic_DNA"/>
</dbReference>
<dbReference type="InterPro" id="IPR001789">
    <property type="entry name" value="Sig_transdc_resp-reg_receiver"/>
</dbReference>
<evidence type="ECO:0000256" key="8">
    <source>
        <dbReference type="ARBA" id="ARBA00022692"/>
    </source>
</evidence>
<evidence type="ECO:0000313" key="20">
    <source>
        <dbReference type="Proteomes" id="UP000245962"/>
    </source>
</evidence>
<keyword evidence="10" id="KW-0067">ATP-binding</keyword>
<accession>A0A2U0I2Z4</accession>
<feature type="transmembrane region" description="Helical" evidence="15">
    <location>
        <begin position="12"/>
        <end position="31"/>
    </location>
</feature>
<dbReference type="Gene3D" id="1.10.287.130">
    <property type="match status" value="1"/>
</dbReference>
<dbReference type="Pfam" id="PF00072">
    <property type="entry name" value="Response_reg"/>
    <property type="match status" value="1"/>
</dbReference>
<keyword evidence="10" id="KW-0547">Nucleotide-binding</keyword>
<evidence type="ECO:0000259" key="16">
    <source>
        <dbReference type="PROSITE" id="PS50109"/>
    </source>
</evidence>
<dbReference type="OrthoDB" id="1046984at2"/>
<dbReference type="GO" id="GO:0005886">
    <property type="term" value="C:plasma membrane"/>
    <property type="evidence" value="ECO:0007669"/>
    <property type="project" value="UniProtKB-SubCell"/>
</dbReference>
<protein>
    <recommendedName>
        <fullName evidence="3">histidine kinase</fullName>
        <ecNumber evidence="3">2.7.13.3</ecNumber>
    </recommendedName>
</protein>
<dbReference type="Proteomes" id="UP000245962">
    <property type="component" value="Unassembled WGS sequence"/>
</dbReference>